<dbReference type="EMBL" id="HG994355">
    <property type="protein sequence ID" value="CAF2155461.1"/>
    <property type="molecule type" value="Genomic_DNA"/>
</dbReference>
<dbReference type="PANTHER" id="PTHR21043:SF2">
    <property type="entry name" value="PROTEIN IOJAP, CHLOROPLASTIC"/>
    <property type="match status" value="1"/>
</dbReference>
<dbReference type="Proteomes" id="UP001295469">
    <property type="component" value="Chromosome A01"/>
</dbReference>
<dbReference type="AlphaFoldDB" id="A0A816YDK9"/>
<gene>
    <name evidence="1" type="ORF">DARMORV10_A01P40580.1</name>
</gene>
<name>A0A816YDK9_BRANA</name>
<protein>
    <submittedName>
        <fullName evidence="1">(rape) hypothetical protein</fullName>
    </submittedName>
</protein>
<organism evidence="1">
    <name type="scientific">Brassica napus</name>
    <name type="common">Rape</name>
    <dbReference type="NCBI Taxonomy" id="3708"/>
    <lineage>
        <taxon>Eukaryota</taxon>
        <taxon>Viridiplantae</taxon>
        <taxon>Streptophyta</taxon>
        <taxon>Embryophyta</taxon>
        <taxon>Tracheophyta</taxon>
        <taxon>Spermatophyta</taxon>
        <taxon>Magnoliopsida</taxon>
        <taxon>eudicotyledons</taxon>
        <taxon>Gunneridae</taxon>
        <taxon>Pentapetalae</taxon>
        <taxon>rosids</taxon>
        <taxon>malvids</taxon>
        <taxon>Brassicales</taxon>
        <taxon>Brassicaceae</taxon>
        <taxon>Brassiceae</taxon>
        <taxon>Brassica</taxon>
    </lineage>
</organism>
<accession>A0A816YDK9</accession>
<evidence type="ECO:0000313" key="1">
    <source>
        <dbReference type="EMBL" id="CAF2155461.1"/>
    </source>
</evidence>
<proteinExistence type="predicted"/>
<reference evidence="1" key="1">
    <citation type="submission" date="2021-01" db="EMBL/GenBank/DDBJ databases">
        <authorList>
            <consortium name="Genoscope - CEA"/>
            <person name="William W."/>
        </authorList>
    </citation>
    <scope>NUCLEOTIDE SEQUENCE</scope>
</reference>
<sequence length="152" mass="17095">MNCQNNASLNKWYKKKGEIPNNNRNVDRKRESSSMFCLSNGDLSAPYTCSWRQSRDKALTNSKSFAVGIEAEDGFLSNVSEDSDEMFDDLFNKYGKVVYKSDDLKSPTAEVDDDAESLAFAVEMAKVASEVKAGDIKVLFVKPLVYWTRFSS</sequence>
<dbReference type="PANTHER" id="PTHR21043">
    <property type="entry name" value="IOJAP SUPERFAMILY ORTHOLOG"/>
    <property type="match status" value="1"/>
</dbReference>
<dbReference type="InterPro" id="IPR004394">
    <property type="entry name" value="Iojap/RsfS/C7orf30"/>
</dbReference>